<dbReference type="SUPFAM" id="SSF56935">
    <property type="entry name" value="Porins"/>
    <property type="match status" value="1"/>
</dbReference>
<dbReference type="Pfam" id="PF07715">
    <property type="entry name" value="Plug"/>
    <property type="match status" value="1"/>
</dbReference>
<dbReference type="STRING" id="1792845.BC343_24835"/>
<evidence type="ECO:0000256" key="8">
    <source>
        <dbReference type="PROSITE-ProRule" id="PRU01360"/>
    </source>
</evidence>
<evidence type="ECO:0000256" key="7">
    <source>
        <dbReference type="ARBA" id="ARBA00023237"/>
    </source>
</evidence>
<keyword evidence="2 8" id="KW-0813">Transport</keyword>
<feature type="domain" description="TonB-dependent receptor-like beta-barrel" evidence="10">
    <location>
        <begin position="439"/>
        <end position="914"/>
    </location>
</feature>
<evidence type="ECO:0008006" key="14">
    <source>
        <dbReference type="Google" id="ProtNLM"/>
    </source>
</evidence>
<keyword evidence="6 8" id="KW-0472">Membrane</keyword>
<dbReference type="GO" id="GO:0009279">
    <property type="term" value="C:cell outer membrane"/>
    <property type="evidence" value="ECO:0007669"/>
    <property type="project" value="UniProtKB-SubCell"/>
</dbReference>
<dbReference type="InterPro" id="IPR023996">
    <property type="entry name" value="TonB-dep_OMP_SusC/RagA"/>
</dbReference>
<accession>A0A1S9PHU5</accession>
<keyword evidence="7 8" id="KW-0998">Cell outer membrane</keyword>
<dbReference type="NCBIfam" id="TIGR04056">
    <property type="entry name" value="OMP_RagA_SusC"/>
    <property type="match status" value="1"/>
</dbReference>
<dbReference type="Proteomes" id="UP000189739">
    <property type="component" value="Unassembled WGS sequence"/>
</dbReference>
<dbReference type="Pfam" id="PF13715">
    <property type="entry name" value="CarbopepD_reg_2"/>
    <property type="match status" value="1"/>
</dbReference>
<evidence type="ECO:0000256" key="4">
    <source>
        <dbReference type="ARBA" id="ARBA00022692"/>
    </source>
</evidence>
<comment type="similarity">
    <text evidence="8 9">Belongs to the TonB-dependent receptor family.</text>
</comment>
<comment type="subcellular location">
    <subcellularLocation>
        <location evidence="1 8">Cell outer membrane</location>
        <topology evidence="1 8">Multi-pass membrane protein</topology>
    </subcellularLocation>
</comment>
<dbReference type="NCBIfam" id="TIGR04057">
    <property type="entry name" value="SusC_RagA_signa"/>
    <property type="match status" value="1"/>
</dbReference>
<feature type="domain" description="TonB-dependent receptor plug" evidence="11">
    <location>
        <begin position="107"/>
        <end position="212"/>
    </location>
</feature>
<dbReference type="InterPro" id="IPR039426">
    <property type="entry name" value="TonB-dep_rcpt-like"/>
</dbReference>
<dbReference type="InterPro" id="IPR008969">
    <property type="entry name" value="CarboxyPept-like_regulatory"/>
</dbReference>
<dbReference type="InterPro" id="IPR023997">
    <property type="entry name" value="TonB-dep_OMP_SusC/RagA_CS"/>
</dbReference>
<evidence type="ECO:0000259" key="11">
    <source>
        <dbReference type="Pfam" id="PF07715"/>
    </source>
</evidence>
<evidence type="ECO:0000256" key="2">
    <source>
        <dbReference type="ARBA" id="ARBA00022448"/>
    </source>
</evidence>
<dbReference type="EMBL" id="MBTF01000006">
    <property type="protein sequence ID" value="OOQ60521.1"/>
    <property type="molecule type" value="Genomic_DNA"/>
</dbReference>
<name>A0A1S9PHU5_9SPHI</name>
<dbReference type="SUPFAM" id="SSF49464">
    <property type="entry name" value="Carboxypeptidase regulatory domain-like"/>
    <property type="match status" value="1"/>
</dbReference>
<dbReference type="Gene3D" id="2.170.130.10">
    <property type="entry name" value="TonB-dependent receptor, plug domain"/>
    <property type="match status" value="1"/>
</dbReference>
<sequence length="1068" mass="116521">MLCVTQVYAQNRTITGTVTSKDDGLPLPGVSVTVTGTTIGVQTNVSGKFTLSVPATAKSLTFSFIGYSKSTANITGDVVNVSLASSAAQLTEVVVTGVAGIKQNSRANSTSAQVVGAAALNTVRQTNLNNALAGKVAGIQVRSQSTAALGRQTEVRLRGATGFGTGRGALYVVDGTVLPNSDDLNPDDIEDVSVLQGPAASAQFGSQGANGVIVITTKKGKKNGGLGIDLNLGAQFDKVYVLPNYQDTYMGGANADLTEYTWKVGDPEGWKALSGAYYPDYSDDSSWGPKMVGQQYIPWYAWAAGTPYSFKTTALTPQPNNIRDFFQTGVLLNNNITFNKAADDYNFKLGYGNQYVQGLIPTQNLKKNTLNINANVDLNKHFTLSTNINYVNQKVNGQIDDGYANQSAGNFNQWMHRDIDMGIMKELKDLKSPDGTLVSWNHLNPGSYNPASPSAFYAGNYWYNPYTYQDYYKQVNNRDRLYGNIALTYKINSDLSIRGTYRKNQTTTWGEIREYSILKYSQTQTGRKGAYSTSNSYSNRENYEFLATYNKKVSDFSINANVGTDSYNWTYKDNGGNTDQGLGVDDLFTLGNSVNPAQVFNGRTRERYNAVLGTASFGWKDMIFLNGTIRNDWFSTLPKDDNAVLSKSFGGSFVFTELLKDKVGSWLSYGKLRASWGEIPNALGEQTETFGFARYPGMAYAVPSNKFNGNILMGTPDQFVDPAIHGAVSTQKELGLDLRFLNDRIGLMATYWEGTDRDFPTTLSVNGASGFSSILTNIGLIKRKGLDLKLEATPVSLTNFRWSFNATYSNLIRNTVVEVAPKYNTNRIVTGQGVTFSNLPQLVHQAGKEWGQLYGGGILRNSAGVPILNANGFYQQDPNVYFGSVLPKHTGGLQNSFTVFKDFTLNVNIDYQFGGKFASLSNAFGSFSGLTARTAALNDKGNPVRDAVADGGGVHTTGVDANGNPVSFYVDAKAYYQGIFNNKTIDEFIYDLTFVKLRELSIGYRIPVAKLGIAKYIKNANFSLVGRDLFLLYTKTKDFDPSQVSAVQGESGQLPGTRAFGFNLRMSF</sequence>
<evidence type="ECO:0000256" key="6">
    <source>
        <dbReference type="ARBA" id="ARBA00023136"/>
    </source>
</evidence>
<dbReference type="Gene3D" id="2.60.40.1120">
    <property type="entry name" value="Carboxypeptidase-like, regulatory domain"/>
    <property type="match status" value="1"/>
</dbReference>
<dbReference type="Gene3D" id="2.40.170.20">
    <property type="entry name" value="TonB-dependent receptor, beta-barrel domain"/>
    <property type="match status" value="1"/>
</dbReference>
<dbReference type="InterPro" id="IPR037066">
    <property type="entry name" value="Plug_dom_sf"/>
</dbReference>
<keyword evidence="13" id="KW-1185">Reference proteome</keyword>
<dbReference type="Pfam" id="PF00593">
    <property type="entry name" value="TonB_dep_Rec_b-barrel"/>
    <property type="match status" value="1"/>
</dbReference>
<dbReference type="PROSITE" id="PS52016">
    <property type="entry name" value="TONB_DEPENDENT_REC_3"/>
    <property type="match status" value="1"/>
</dbReference>
<reference evidence="12 13" key="1">
    <citation type="submission" date="2016-07" db="EMBL/GenBank/DDBJ databases">
        <title>Genomic analysis of zinc-resistant bacterium Mucilaginibacter pedocola TBZ30.</title>
        <authorList>
            <person name="Huang J."/>
            <person name="Tang J."/>
        </authorList>
    </citation>
    <scope>NUCLEOTIDE SEQUENCE [LARGE SCALE GENOMIC DNA]</scope>
    <source>
        <strain evidence="12 13">TBZ30</strain>
    </source>
</reference>
<keyword evidence="3 8" id="KW-1134">Transmembrane beta strand</keyword>
<keyword evidence="4 8" id="KW-0812">Transmembrane</keyword>
<protein>
    <recommendedName>
        <fullName evidence="14">SusC/RagA family TonB-linked outer membrane protein</fullName>
    </recommendedName>
</protein>
<comment type="caution">
    <text evidence="12">The sequence shown here is derived from an EMBL/GenBank/DDBJ whole genome shotgun (WGS) entry which is preliminary data.</text>
</comment>
<evidence type="ECO:0000259" key="10">
    <source>
        <dbReference type="Pfam" id="PF00593"/>
    </source>
</evidence>
<evidence type="ECO:0000256" key="9">
    <source>
        <dbReference type="RuleBase" id="RU003357"/>
    </source>
</evidence>
<evidence type="ECO:0000313" key="13">
    <source>
        <dbReference type="Proteomes" id="UP000189739"/>
    </source>
</evidence>
<organism evidence="12 13">
    <name type="scientific">Mucilaginibacter pedocola</name>
    <dbReference type="NCBI Taxonomy" id="1792845"/>
    <lineage>
        <taxon>Bacteria</taxon>
        <taxon>Pseudomonadati</taxon>
        <taxon>Bacteroidota</taxon>
        <taxon>Sphingobacteriia</taxon>
        <taxon>Sphingobacteriales</taxon>
        <taxon>Sphingobacteriaceae</taxon>
        <taxon>Mucilaginibacter</taxon>
    </lineage>
</organism>
<keyword evidence="5 9" id="KW-0798">TonB box</keyword>
<dbReference type="AlphaFoldDB" id="A0A1S9PHU5"/>
<evidence type="ECO:0000256" key="5">
    <source>
        <dbReference type="ARBA" id="ARBA00023077"/>
    </source>
</evidence>
<evidence type="ECO:0000256" key="3">
    <source>
        <dbReference type="ARBA" id="ARBA00022452"/>
    </source>
</evidence>
<evidence type="ECO:0000256" key="1">
    <source>
        <dbReference type="ARBA" id="ARBA00004571"/>
    </source>
</evidence>
<proteinExistence type="inferred from homology"/>
<dbReference type="InterPro" id="IPR000531">
    <property type="entry name" value="Beta-barrel_TonB"/>
</dbReference>
<dbReference type="InterPro" id="IPR036942">
    <property type="entry name" value="Beta-barrel_TonB_sf"/>
</dbReference>
<evidence type="ECO:0000313" key="12">
    <source>
        <dbReference type="EMBL" id="OOQ60521.1"/>
    </source>
</evidence>
<gene>
    <name evidence="12" type="ORF">BC343_24835</name>
</gene>
<dbReference type="InterPro" id="IPR012910">
    <property type="entry name" value="Plug_dom"/>
</dbReference>